<dbReference type="InterPro" id="IPR011990">
    <property type="entry name" value="TPR-like_helical_dom_sf"/>
</dbReference>
<evidence type="ECO:0000256" key="1">
    <source>
        <dbReference type="PROSITE-ProRule" id="PRU00339"/>
    </source>
</evidence>
<dbReference type="Proteomes" id="UP000810252">
    <property type="component" value="Unassembled WGS sequence"/>
</dbReference>
<dbReference type="SUPFAM" id="SSF48452">
    <property type="entry name" value="TPR-like"/>
    <property type="match status" value="1"/>
</dbReference>
<feature type="chain" id="PRO_5039129769" evidence="2">
    <location>
        <begin position="21"/>
        <end position="493"/>
    </location>
</feature>
<protein>
    <submittedName>
        <fullName evidence="3">Tetratricopeptide repeat protein</fullName>
    </submittedName>
</protein>
<name>A0A9D9EK82_9BACT</name>
<evidence type="ECO:0000313" key="3">
    <source>
        <dbReference type="EMBL" id="MBO8448493.1"/>
    </source>
</evidence>
<keyword evidence="2" id="KW-0732">Signal</keyword>
<reference evidence="3" key="2">
    <citation type="journal article" date="2021" name="PeerJ">
        <title>Extensive microbial diversity within the chicken gut microbiome revealed by metagenomics and culture.</title>
        <authorList>
            <person name="Gilroy R."/>
            <person name="Ravi A."/>
            <person name="Getino M."/>
            <person name="Pursley I."/>
            <person name="Horton D.L."/>
            <person name="Alikhan N.F."/>
            <person name="Baker D."/>
            <person name="Gharbi K."/>
            <person name="Hall N."/>
            <person name="Watson M."/>
            <person name="Adriaenssens E.M."/>
            <person name="Foster-Nyarko E."/>
            <person name="Jarju S."/>
            <person name="Secka A."/>
            <person name="Antonio M."/>
            <person name="Oren A."/>
            <person name="Chaudhuri R.R."/>
            <person name="La Ragione R."/>
            <person name="Hildebrand F."/>
            <person name="Pallen M.J."/>
        </authorList>
    </citation>
    <scope>NUCLEOTIDE SEQUENCE</scope>
    <source>
        <strain evidence="3">20514</strain>
    </source>
</reference>
<comment type="caution">
    <text evidence="3">The sequence shown here is derived from an EMBL/GenBank/DDBJ whole genome shotgun (WGS) entry which is preliminary data.</text>
</comment>
<dbReference type="InterPro" id="IPR019734">
    <property type="entry name" value="TPR_rpt"/>
</dbReference>
<feature type="signal peptide" evidence="2">
    <location>
        <begin position="1"/>
        <end position="20"/>
    </location>
</feature>
<gene>
    <name evidence="3" type="ORF">IAC29_04390</name>
</gene>
<dbReference type="PROSITE" id="PS50005">
    <property type="entry name" value="TPR"/>
    <property type="match status" value="1"/>
</dbReference>
<feature type="repeat" description="TPR" evidence="1">
    <location>
        <begin position="432"/>
        <end position="465"/>
    </location>
</feature>
<evidence type="ECO:0000256" key="2">
    <source>
        <dbReference type="SAM" id="SignalP"/>
    </source>
</evidence>
<sequence length="493" mass="54747">MKRKLTTAILMASAVISSFAATAVPAAKVPGQESGEASMTIDGRPVKIGHAEISGLDMELGDDDSVRISFNVATTRKDLPATRTFVLRLKASNGASEKPLRLIRVERPYKELKDRRQDILTRSPRRVSPDAAIYLKAGDSLTYTETWKYEPWMSSLSLGADSWYEGCCDKMSDAGSADISGPQQIYFPPVYYSPLVAEVPVPKFLIEEMAEKNSFISASRDDGADRSAALAFQFNQGSSSLDLGLSDNTYRMSLVNDALKAIMDNPDVRLRKVIMTGYASVEGSRALNERLAKERAEAVLAGIEAGIRPDRSIVEIVCGGEDWEDLLKQVQMDKDVPQRDSVLSILTKEPDTEVRKVMLRNLPRSYRYLLDEIFPRQRSAGYLQLFFDVINRSDINQRIAIRFNEAAAAAEAGNYDEALAILEKRDLPLPEAATQNLRGVCLWQKGELEEAEACFVKALELEPGMEAAARNLGMIREWDKYHHLQEVQVVPAG</sequence>
<organism evidence="3 4">
    <name type="scientific">Candidatus Cryptobacteroides merdigallinarum</name>
    <dbReference type="NCBI Taxonomy" id="2840770"/>
    <lineage>
        <taxon>Bacteria</taxon>
        <taxon>Pseudomonadati</taxon>
        <taxon>Bacteroidota</taxon>
        <taxon>Bacteroidia</taxon>
        <taxon>Bacteroidales</taxon>
        <taxon>Candidatus Cryptobacteroides</taxon>
    </lineage>
</organism>
<dbReference type="Gene3D" id="3.30.1330.60">
    <property type="entry name" value="OmpA-like domain"/>
    <property type="match status" value="1"/>
</dbReference>
<dbReference type="Gene3D" id="1.25.40.10">
    <property type="entry name" value="Tetratricopeptide repeat domain"/>
    <property type="match status" value="1"/>
</dbReference>
<dbReference type="InterPro" id="IPR036737">
    <property type="entry name" value="OmpA-like_sf"/>
</dbReference>
<dbReference type="AlphaFoldDB" id="A0A9D9EK82"/>
<proteinExistence type="predicted"/>
<dbReference type="EMBL" id="JADIMQ010000063">
    <property type="protein sequence ID" value="MBO8448493.1"/>
    <property type="molecule type" value="Genomic_DNA"/>
</dbReference>
<dbReference type="SUPFAM" id="SSF103088">
    <property type="entry name" value="OmpA-like"/>
    <property type="match status" value="1"/>
</dbReference>
<keyword evidence="1" id="KW-0802">TPR repeat</keyword>
<evidence type="ECO:0000313" key="4">
    <source>
        <dbReference type="Proteomes" id="UP000810252"/>
    </source>
</evidence>
<accession>A0A9D9EK82</accession>
<reference evidence="3" key="1">
    <citation type="submission" date="2020-10" db="EMBL/GenBank/DDBJ databases">
        <authorList>
            <person name="Gilroy R."/>
        </authorList>
    </citation>
    <scope>NUCLEOTIDE SEQUENCE</scope>
    <source>
        <strain evidence="3">20514</strain>
    </source>
</reference>
<dbReference type="SMART" id="SM00028">
    <property type="entry name" value="TPR"/>
    <property type="match status" value="1"/>
</dbReference>
<dbReference type="Pfam" id="PF00515">
    <property type="entry name" value="TPR_1"/>
    <property type="match status" value="1"/>
</dbReference>